<sequence length="508" mass="56747">MKKKEESNGPYFPVSDTCNRTNDPPRGCLYSPTSFFLTPISFSSDEFVFTLYSRKNESVFEDHINRVYQVFMTKAELRCSTIPECVEICGQKGGTWNTKAASCNITMFLHRVCYRVKQEAGLISLDTSDLVNPKAVGCFSSSAWSPYIYRPTPPKSTVFLAIRLNVDPVVSSSLFTQGCSDRHLKNATDAACFGTSHEEQLIISNTFFVISVCVLGLEILCVGFVCVVWVGKKRHVSPSRIMSPSYEQIFTPLTYAQFHPVDLPDELAGLGTKGLQERIAVNGTLRVQKPSFADSLPGPVEILNVNVECSDRAKELRFLVHVVGDLHQPYHTDASQQYGSLQTVTVGSITENVHFFTDHVAGAIANPRDLPFSSQSLDLIRQLGKSIGSRCTAKERSGDISTLLLRWAEASHEKRKAIDAVLQNRSDDRLSPEQLEQIQNLLLDQLCLAGHHLAIVLQAVYAPRSFRPLLFLLSGLLLFIIILFKKQHTKKTKRRRRREAAPLLGFSE</sequence>
<keyword evidence="8" id="KW-1133">Transmembrane helix</keyword>
<evidence type="ECO:0000313" key="9">
    <source>
        <dbReference type="EMBL" id="OAO16378.1"/>
    </source>
</evidence>
<comment type="caution">
    <text evidence="9">The sequence shown here is derived from an EMBL/GenBank/DDBJ whole genome shotgun (WGS) entry which is preliminary data.</text>
</comment>
<dbReference type="GO" id="GO:0003676">
    <property type="term" value="F:nucleic acid binding"/>
    <property type="evidence" value="ECO:0007669"/>
    <property type="project" value="InterPro"/>
</dbReference>
<gene>
    <name evidence="9" type="ORF">AV274_1909</name>
</gene>
<keyword evidence="7" id="KW-0325">Glycoprotein</keyword>
<evidence type="ECO:0000256" key="5">
    <source>
        <dbReference type="ARBA" id="ARBA00022801"/>
    </source>
</evidence>
<keyword evidence="6" id="KW-1015">Disulfide bond</keyword>
<keyword evidence="10" id="KW-1185">Reference proteome</keyword>
<dbReference type="GO" id="GO:0004519">
    <property type="term" value="F:endonuclease activity"/>
    <property type="evidence" value="ECO:0007669"/>
    <property type="project" value="UniProtKB-KW"/>
</dbReference>
<feature type="transmembrane region" description="Helical" evidence="8">
    <location>
        <begin position="207"/>
        <end position="230"/>
    </location>
</feature>
<dbReference type="InterPro" id="IPR003154">
    <property type="entry name" value="S1/P1nuclease"/>
</dbReference>
<dbReference type="AlphaFoldDB" id="A0A196SH76"/>
<evidence type="ECO:0000256" key="2">
    <source>
        <dbReference type="ARBA" id="ARBA00022722"/>
    </source>
</evidence>
<evidence type="ECO:0000256" key="3">
    <source>
        <dbReference type="ARBA" id="ARBA00022723"/>
    </source>
</evidence>
<keyword evidence="2" id="KW-0540">Nuclease</keyword>
<keyword evidence="8" id="KW-0472">Membrane</keyword>
<comment type="similarity">
    <text evidence="1">Belongs to the nuclease type I family.</text>
</comment>
<evidence type="ECO:0000256" key="4">
    <source>
        <dbReference type="ARBA" id="ARBA00022759"/>
    </source>
</evidence>
<reference evidence="9 10" key="1">
    <citation type="submission" date="2016-05" db="EMBL/GenBank/DDBJ databases">
        <title>Nuclear genome of Blastocystis sp. subtype 1 NandII.</title>
        <authorList>
            <person name="Gentekaki E."/>
            <person name="Curtis B."/>
            <person name="Stairs C."/>
            <person name="Eme L."/>
            <person name="Herman E."/>
            <person name="Klimes V."/>
            <person name="Arias M.C."/>
            <person name="Elias M."/>
            <person name="Hilliou F."/>
            <person name="Klute M."/>
            <person name="Malik S.-B."/>
            <person name="Pightling A."/>
            <person name="Rachubinski R."/>
            <person name="Salas D."/>
            <person name="Schlacht A."/>
            <person name="Suga H."/>
            <person name="Archibald J."/>
            <person name="Ball S.G."/>
            <person name="Clark G."/>
            <person name="Dacks J."/>
            <person name="Van Der Giezen M."/>
            <person name="Tsaousis A."/>
            <person name="Roger A."/>
        </authorList>
    </citation>
    <scope>NUCLEOTIDE SEQUENCE [LARGE SCALE GENOMIC DNA]</scope>
    <source>
        <strain evidence="10">ATCC 50177 / NandII</strain>
    </source>
</reference>
<evidence type="ECO:0000256" key="7">
    <source>
        <dbReference type="ARBA" id="ARBA00023180"/>
    </source>
</evidence>
<dbReference type="Pfam" id="PF02265">
    <property type="entry name" value="S1-P1_nuclease"/>
    <property type="match status" value="1"/>
</dbReference>
<dbReference type="Gene3D" id="1.10.575.10">
    <property type="entry name" value="P1 Nuclease"/>
    <property type="match status" value="1"/>
</dbReference>
<accession>A0A196SH76</accession>
<dbReference type="GO" id="GO:0016788">
    <property type="term" value="F:hydrolase activity, acting on ester bonds"/>
    <property type="evidence" value="ECO:0007669"/>
    <property type="project" value="InterPro"/>
</dbReference>
<keyword evidence="8" id="KW-0812">Transmembrane</keyword>
<evidence type="ECO:0000256" key="1">
    <source>
        <dbReference type="ARBA" id="ARBA00009547"/>
    </source>
</evidence>
<evidence type="ECO:0000256" key="6">
    <source>
        <dbReference type="ARBA" id="ARBA00023157"/>
    </source>
</evidence>
<dbReference type="InterPro" id="IPR008947">
    <property type="entry name" value="PLipase_C/P1_nuclease_dom_sf"/>
</dbReference>
<dbReference type="GO" id="GO:0006308">
    <property type="term" value="P:DNA catabolic process"/>
    <property type="evidence" value="ECO:0007669"/>
    <property type="project" value="InterPro"/>
</dbReference>
<evidence type="ECO:0000256" key="8">
    <source>
        <dbReference type="SAM" id="Phobius"/>
    </source>
</evidence>
<keyword evidence="5" id="KW-0378">Hydrolase</keyword>
<dbReference type="GO" id="GO:0046872">
    <property type="term" value="F:metal ion binding"/>
    <property type="evidence" value="ECO:0007669"/>
    <property type="project" value="UniProtKB-KW"/>
</dbReference>
<dbReference type="SUPFAM" id="SSF48537">
    <property type="entry name" value="Phospholipase C/P1 nuclease"/>
    <property type="match status" value="1"/>
</dbReference>
<feature type="transmembrane region" description="Helical" evidence="8">
    <location>
        <begin position="466"/>
        <end position="484"/>
    </location>
</feature>
<keyword evidence="3" id="KW-0479">Metal-binding</keyword>
<dbReference type="OrthoDB" id="441446at2759"/>
<name>A0A196SH76_BLAHN</name>
<protein>
    <submittedName>
        <fullName evidence="9">Uncharacterized protein</fullName>
    </submittedName>
</protein>
<dbReference type="EMBL" id="LXWW01000085">
    <property type="protein sequence ID" value="OAO16378.1"/>
    <property type="molecule type" value="Genomic_DNA"/>
</dbReference>
<proteinExistence type="inferred from homology"/>
<dbReference type="Proteomes" id="UP000078348">
    <property type="component" value="Unassembled WGS sequence"/>
</dbReference>
<keyword evidence="4" id="KW-0255">Endonuclease</keyword>
<evidence type="ECO:0000313" key="10">
    <source>
        <dbReference type="Proteomes" id="UP000078348"/>
    </source>
</evidence>
<organism evidence="9 10">
    <name type="scientific">Blastocystis sp. subtype 1 (strain ATCC 50177 / NandII)</name>
    <dbReference type="NCBI Taxonomy" id="478820"/>
    <lineage>
        <taxon>Eukaryota</taxon>
        <taxon>Sar</taxon>
        <taxon>Stramenopiles</taxon>
        <taxon>Bigyra</taxon>
        <taxon>Opalozoa</taxon>
        <taxon>Opalinata</taxon>
        <taxon>Blastocystidae</taxon>
        <taxon>Blastocystis</taxon>
    </lineage>
</organism>